<sequence>MNTRNCIAEFTIIERCPDYDVANNPLRRTIAELMPVGITWRADGAQQVVRNGAGIAGRVLGDASGVAIVEAPYDLTANRASIVNADGSLRARSPAAIGVERMAYYDVIEVNGSIAFLADACGRDVRIEVREADGAVVRVVDIR</sequence>
<dbReference type="AlphaFoldDB" id="A0AAW3NFS8"/>
<dbReference type="Proteomes" id="UP000056732">
    <property type="component" value="Unassembled WGS sequence"/>
</dbReference>
<dbReference type="RefSeq" id="WP_059927781.1">
    <property type="nucleotide sequence ID" value="NZ_LPDO01000054.1"/>
</dbReference>
<evidence type="ECO:0000313" key="2">
    <source>
        <dbReference type="Proteomes" id="UP000056732"/>
    </source>
</evidence>
<reference evidence="1 2" key="1">
    <citation type="submission" date="2015-11" db="EMBL/GenBank/DDBJ databases">
        <title>Expanding the genomic diversity of Burkholderia species for the development of highly accurate diagnostics.</title>
        <authorList>
            <person name="Sahl J."/>
            <person name="Keim P."/>
            <person name="Wagner D."/>
        </authorList>
    </citation>
    <scope>NUCLEOTIDE SEQUENCE [LARGE SCALE GENOMIC DNA]</scope>
    <source>
        <strain evidence="1 2">MSMB1137WGS</strain>
    </source>
</reference>
<name>A0AAW3NFS8_9BURK</name>
<proteinExistence type="predicted"/>
<accession>A0AAW3NFS8</accession>
<organism evidence="1 2">
    <name type="scientific">Burkholderia ubonensis</name>
    <dbReference type="NCBI Taxonomy" id="101571"/>
    <lineage>
        <taxon>Bacteria</taxon>
        <taxon>Pseudomonadati</taxon>
        <taxon>Pseudomonadota</taxon>
        <taxon>Betaproteobacteria</taxon>
        <taxon>Burkholderiales</taxon>
        <taxon>Burkholderiaceae</taxon>
        <taxon>Burkholderia</taxon>
        <taxon>Burkholderia cepacia complex</taxon>
    </lineage>
</organism>
<protein>
    <submittedName>
        <fullName evidence="1">Uncharacterized protein</fullName>
    </submittedName>
</protein>
<dbReference type="EMBL" id="LPDO01000054">
    <property type="protein sequence ID" value="KVT56520.1"/>
    <property type="molecule type" value="Genomic_DNA"/>
</dbReference>
<comment type="caution">
    <text evidence="1">The sequence shown here is derived from an EMBL/GenBank/DDBJ whole genome shotgun (WGS) entry which is preliminary data.</text>
</comment>
<evidence type="ECO:0000313" key="1">
    <source>
        <dbReference type="EMBL" id="KVT56520.1"/>
    </source>
</evidence>
<gene>
    <name evidence="1" type="ORF">WK53_31685</name>
</gene>